<comment type="caution">
    <text evidence="2">The sequence shown here is derived from an EMBL/GenBank/DDBJ whole genome shotgun (WGS) entry which is preliminary data.</text>
</comment>
<reference evidence="2 3" key="1">
    <citation type="submission" date="2015-11" db="EMBL/GenBank/DDBJ databases">
        <title>Genomic analysis of 38 Legionella species identifies large and diverse effector repertoires.</title>
        <authorList>
            <person name="Burstein D."/>
            <person name="Amaro F."/>
            <person name="Zusman T."/>
            <person name="Lifshitz Z."/>
            <person name="Cohen O."/>
            <person name="Gilbert J.A."/>
            <person name="Pupko T."/>
            <person name="Shuman H.A."/>
            <person name="Segal G."/>
        </authorList>
    </citation>
    <scope>NUCLEOTIDE SEQUENCE [LARGE SCALE GENOMIC DNA]</scope>
    <source>
        <strain evidence="2 3">Mt.St.Helens-9</strain>
    </source>
</reference>
<feature type="compositionally biased region" description="Basic and acidic residues" evidence="1">
    <location>
        <begin position="41"/>
        <end position="57"/>
    </location>
</feature>
<feature type="region of interest" description="Disordered" evidence="1">
    <location>
        <begin position="33"/>
        <end position="58"/>
    </location>
</feature>
<keyword evidence="3" id="KW-1185">Reference proteome</keyword>
<evidence type="ECO:0000313" key="3">
    <source>
        <dbReference type="Proteomes" id="UP000054877"/>
    </source>
</evidence>
<feature type="region of interest" description="Disordered" evidence="1">
    <location>
        <begin position="1"/>
        <end position="20"/>
    </location>
</feature>
<dbReference type="PATRIC" id="fig|452.5.peg.412"/>
<evidence type="ECO:0000256" key="1">
    <source>
        <dbReference type="SAM" id="MobiDB-lite"/>
    </source>
</evidence>
<dbReference type="AlphaFoldDB" id="A0A0W0Z958"/>
<protein>
    <submittedName>
        <fullName evidence="2">Uncharacterized protein</fullName>
    </submittedName>
</protein>
<proteinExistence type="predicted"/>
<sequence length="99" mass="11458">MRRNFFANGENRNTSSYSKDELLQQIKKTEQDLEDTNGLIKENREQAGSGDRADQAESRMMYSQLIMRQNHLQSSLSTLRDTLAQEQQSEAGHQLPKHF</sequence>
<name>A0A0W0Z958_LEGSP</name>
<evidence type="ECO:0000313" key="2">
    <source>
        <dbReference type="EMBL" id="KTD65664.1"/>
    </source>
</evidence>
<gene>
    <name evidence="2" type="ORF">Lspi_0376</name>
</gene>
<accession>A0A0W0Z958</accession>
<dbReference type="STRING" id="452.Lspi_0376"/>
<dbReference type="EMBL" id="LNYX01000005">
    <property type="protein sequence ID" value="KTD65664.1"/>
    <property type="molecule type" value="Genomic_DNA"/>
</dbReference>
<organism evidence="2 3">
    <name type="scientific">Legionella spiritensis</name>
    <dbReference type="NCBI Taxonomy" id="452"/>
    <lineage>
        <taxon>Bacteria</taxon>
        <taxon>Pseudomonadati</taxon>
        <taxon>Pseudomonadota</taxon>
        <taxon>Gammaproteobacteria</taxon>
        <taxon>Legionellales</taxon>
        <taxon>Legionellaceae</taxon>
        <taxon>Legionella</taxon>
    </lineage>
</organism>
<dbReference type="Proteomes" id="UP000054877">
    <property type="component" value="Unassembled WGS sequence"/>
</dbReference>
<dbReference type="RefSeq" id="WP_058482320.1">
    <property type="nucleotide sequence ID" value="NZ_CAAAII010000003.1"/>
</dbReference>